<dbReference type="PROSITE" id="PS50082">
    <property type="entry name" value="WD_REPEATS_2"/>
    <property type="match status" value="4"/>
</dbReference>
<dbReference type="InterPro" id="IPR019775">
    <property type="entry name" value="WD40_repeat_CS"/>
</dbReference>
<dbReference type="Gene3D" id="2.130.10.10">
    <property type="entry name" value="YVTN repeat-like/Quinoprotein amine dehydrogenase"/>
    <property type="match status" value="1"/>
</dbReference>
<evidence type="ECO:0000256" key="4">
    <source>
        <dbReference type="ARBA" id="ARBA00039789"/>
    </source>
</evidence>
<evidence type="ECO:0000256" key="5">
    <source>
        <dbReference type="ARBA" id="ARBA00043913"/>
    </source>
</evidence>
<dbReference type="PANTHER" id="PTHR22847:SF637">
    <property type="entry name" value="WD REPEAT DOMAIN 5B"/>
    <property type="match status" value="1"/>
</dbReference>
<dbReference type="OrthoDB" id="2013972at2759"/>
<sequence>MALSPQASFLVLNRTTIRNLHLTDNYVVVYHRNLFTDPDEVNVLDIRCQHSGLEACEHRRRLPVGQTWSFESCGDVLAGALGEFNATLGIGVWDLKTGTQSAILASETGTIRCVLFPNPTTIISGASDGSVIVWDVPSGRRRHTLKEGHSNTHTVAAAETDEGHPSAVTSLKSQANLLVSATRGGTAQIWDLNSGQCIQTLTGHVDYFSKVELNANRSLLATGQAKGEIRIWDLKSGACIATCRDHTWVVTQFSTDPDDTGLLVSASADGWIRTWEWSTGAPVRALWTGDHSAGRNAIRGVFWTKELMVTANVNGLLRAYDRQTHQPRFDLRVRQGDIFHVARRGDLLAVVVRVESGKHAVELYDVSGLDMEQSRFVNKDVDLAGLSLVMNLTLGCLVAGQRNTGGGFDGD</sequence>
<evidence type="ECO:0000313" key="8">
    <source>
        <dbReference type="Proteomes" id="UP000799750"/>
    </source>
</evidence>
<name>A0A6A6QC10_9PEZI</name>
<evidence type="ECO:0000256" key="6">
    <source>
        <dbReference type="PROSITE-ProRule" id="PRU00221"/>
    </source>
</evidence>
<dbReference type="InterPro" id="IPR001680">
    <property type="entry name" value="WD40_rpt"/>
</dbReference>
<evidence type="ECO:0000256" key="1">
    <source>
        <dbReference type="ARBA" id="ARBA00022574"/>
    </source>
</evidence>
<dbReference type="SMART" id="SM00320">
    <property type="entry name" value="WD40"/>
    <property type="match status" value="5"/>
</dbReference>
<gene>
    <name evidence="7" type="ORF">BU16DRAFT_622523</name>
</gene>
<dbReference type="EMBL" id="MU004198">
    <property type="protein sequence ID" value="KAF2489935.1"/>
    <property type="molecule type" value="Genomic_DNA"/>
</dbReference>
<evidence type="ECO:0000313" key="7">
    <source>
        <dbReference type="EMBL" id="KAF2489935.1"/>
    </source>
</evidence>
<dbReference type="AlphaFoldDB" id="A0A6A6QC10"/>
<feature type="repeat" description="WD" evidence="6">
    <location>
        <begin position="201"/>
        <end position="242"/>
    </location>
</feature>
<dbReference type="PRINTS" id="PR00320">
    <property type="entry name" value="GPROTEINBRPT"/>
</dbReference>
<reference evidence="7" key="1">
    <citation type="journal article" date="2020" name="Stud. Mycol.">
        <title>101 Dothideomycetes genomes: a test case for predicting lifestyles and emergence of pathogens.</title>
        <authorList>
            <person name="Haridas S."/>
            <person name="Albert R."/>
            <person name="Binder M."/>
            <person name="Bloem J."/>
            <person name="Labutti K."/>
            <person name="Salamov A."/>
            <person name="Andreopoulos B."/>
            <person name="Baker S."/>
            <person name="Barry K."/>
            <person name="Bills G."/>
            <person name="Bluhm B."/>
            <person name="Cannon C."/>
            <person name="Castanera R."/>
            <person name="Culley D."/>
            <person name="Daum C."/>
            <person name="Ezra D."/>
            <person name="Gonzalez J."/>
            <person name="Henrissat B."/>
            <person name="Kuo A."/>
            <person name="Liang C."/>
            <person name="Lipzen A."/>
            <person name="Lutzoni F."/>
            <person name="Magnuson J."/>
            <person name="Mondo S."/>
            <person name="Nolan M."/>
            <person name="Ohm R."/>
            <person name="Pangilinan J."/>
            <person name="Park H.-J."/>
            <person name="Ramirez L."/>
            <person name="Alfaro M."/>
            <person name="Sun H."/>
            <person name="Tritt A."/>
            <person name="Yoshinaga Y."/>
            <person name="Zwiers L.-H."/>
            <person name="Turgeon B."/>
            <person name="Goodwin S."/>
            <person name="Spatafora J."/>
            <person name="Crous P."/>
            <person name="Grigoriev I."/>
        </authorList>
    </citation>
    <scope>NUCLEOTIDE SEQUENCE</scope>
    <source>
        <strain evidence="7">CBS 269.34</strain>
    </source>
</reference>
<dbReference type="PROSITE" id="PS00678">
    <property type="entry name" value="WD_REPEATS_1"/>
    <property type="match status" value="1"/>
</dbReference>
<dbReference type="Pfam" id="PF00400">
    <property type="entry name" value="WD40"/>
    <property type="match status" value="4"/>
</dbReference>
<protein>
    <recommendedName>
        <fullName evidence="4">Mitochondrial division protein 1</fullName>
    </recommendedName>
</protein>
<proteinExistence type="inferred from homology"/>
<dbReference type="PROSITE" id="PS50294">
    <property type="entry name" value="WD_REPEATS_REGION"/>
    <property type="match status" value="1"/>
</dbReference>
<dbReference type="InterPro" id="IPR015943">
    <property type="entry name" value="WD40/YVTN_repeat-like_dom_sf"/>
</dbReference>
<comment type="similarity">
    <text evidence="3">Belongs to the WD repeat MDV1/CAF4 family.</text>
</comment>
<dbReference type="InterPro" id="IPR020472">
    <property type="entry name" value="WD40_PAC1"/>
</dbReference>
<evidence type="ECO:0000256" key="3">
    <source>
        <dbReference type="ARBA" id="ARBA00038415"/>
    </source>
</evidence>
<comment type="function">
    <text evidence="5">Involved in mitochondrial fission. Acts as an adapter protein required to form mitochondrial fission complexes. Formation of these complexes is required to promote constriction and fission of the mitochondrial compartment at a late step in mitochondrial division.</text>
</comment>
<feature type="repeat" description="WD" evidence="6">
    <location>
        <begin position="117"/>
        <end position="144"/>
    </location>
</feature>
<feature type="repeat" description="WD" evidence="6">
    <location>
        <begin position="243"/>
        <end position="285"/>
    </location>
</feature>
<organism evidence="7 8">
    <name type="scientific">Lophium mytilinum</name>
    <dbReference type="NCBI Taxonomy" id="390894"/>
    <lineage>
        <taxon>Eukaryota</taxon>
        <taxon>Fungi</taxon>
        <taxon>Dikarya</taxon>
        <taxon>Ascomycota</taxon>
        <taxon>Pezizomycotina</taxon>
        <taxon>Dothideomycetes</taxon>
        <taxon>Pleosporomycetidae</taxon>
        <taxon>Mytilinidiales</taxon>
        <taxon>Mytilinidiaceae</taxon>
        <taxon>Lophium</taxon>
    </lineage>
</organism>
<dbReference type="Proteomes" id="UP000799750">
    <property type="component" value="Unassembled WGS sequence"/>
</dbReference>
<dbReference type="GO" id="GO:1990234">
    <property type="term" value="C:transferase complex"/>
    <property type="evidence" value="ECO:0007669"/>
    <property type="project" value="UniProtKB-ARBA"/>
</dbReference>
<dbReference type="PANTHER" id="PTHR22847">
    <property type="entry name" value="WD40 REPEAT PROTEIN"/>
    <property type="match status" value="1"/>
</dbReference>
<keyword evidence="2" id="KW-0677">Repeat</keyword>
<evidence type="ECO:0000256" key="2">
    <source>
        <dbReference type="ARBA" id="ARBA00022737"/>
    </source>
</evidence>
<dbReference type="InterPro" id="IPR036322">
    <property type="entry name" value="WD40_repeat_dom_sf"/>
</dbReference>
<accession>A0A6A6QC10</accession>
<keyword evidence="1 6" id="KW-0853">WD repeat</keyword>
<feature type="repeat" description="WD" evidence="6">
    <location>
        <begin position="161"/>
        <end position="200"/>
    </location>
</feature>
<dbReference type="SUPFAM" id="SSF50978">
    <property type="entry name" value="WD40 repeat-like"/>
    <property type="match status" value="1"/>
</dbReference>
<keyword evidence="8" id="KW-1185">Reference proteome</keyword>